<dbReference type="EMBL" id="SPHZ02000002">
    <property type="protein sequence ID" value="KAF0930999.1"/>
    <property type="molecule type" value="Genomic_DNA"/>
</dbReference>
<dbReference type="Proteomes" id="UP000479710">
    <property type="component" value="Unassembled WGS sequence"/>
</dbReference>
<feature type="compositionally biased region" description="Basic residues" evidence="1">
    <location>
        <begin position="95"/>
        <end position="106"/>
    </location>
</feature>
<dbReference type="InterPro" id="IPR036628">
    <property type="entry name" value="Clp_N_dom_sf"/>
</dbReference>
<gene>
    <name evidence="2" type="ORF">E2562_038560</name>
</gene>
<organism evidence="2 3">
    <name type="scientific">Oryza meyeriana var. granulata</name>
    <dbReference type="NCBI Taxonomy" id="110450"/>
    <lineage>
        <taxon>Eukaryota</taxon>
        <taxon>Viridiplantae</taxon>
        <taxon>Streptophyta</taxon>
        <taxon>Embryophyta</taxon>
        <taxon>Tracheophyta</taxon>
        <taxon>Spermatophyta</taxon>
        <taxon>Magnoliopsida</taxon>
        <taxon>Liliopsida</taxon>
        <taxon>Poales</taxon>
        <taxon>Poaceae</taxon>
        <taxon>BOP clade</taxon>
        <taxon>Oryzoideae</taxon>
        <taxon>Oryzeae</taxon>
        <taxon>Oryzinae</taxon>
        <taxon>Oryza</taxon>
        <taxon>Oryza meyeriana</taxon>
    </lineage>
</organism>
<keyword evidence="3" id="KW-1185">Reference proteome</keyword>
<evidence type="ECO:0000313" key="3">
    <source>
        <dbReference type="Proteomes" id="UP000479710"/>
    </source>
</evidence>
<dbReference type="OrthoDB" id="10634420at2759"/>
<sequence length="154" mass="16755">MGYGHHWHSCKEGNLEEYQAMLDERGPPKKRKKSSVPSEKSIVPAATTSSAPTMFYPQRSALGTGSNQLEPIHLVIPLLAPEESTPPLVVDKQKPKAKPNKKKIKTRISANNKINPSGNGNVTPQAQTKGKGKVNLLSPNSPAMKTRSKKKLVV</sequence>
<evidence type="ECO:0000256" key="1">
    <source>
        <dbReference type="SAM" id="MobiDB-lite"/>
    </source>
</evidence>
<proteinExistence type="predicted"/>
<dbReference type="AlphaFoldDB" id="A0A6G1F2D6"/>
<comment type="caution">
    <text evidence="2">The sequence shown here is derived from an EMBL/GenBank/DDBJ whole genome shotgun (WGS) entry which is preliminary data.</text>
</comment>
<evidence type="ECO:0000313" key="2">
    <source>
        <dbReference type="EMBL" id="KAF0930999.1"/>
    </source>
</evidence>
<feature type="compositionally biased region" description="Polar residues" evidence="1">
    <location>
        <begin position="108"/>
        <end position="128"/>
    </location>
</feature>
<dbReference type="SUPFAM" id="SSF81923">
    <property type="entry name" value="Double Clp-N motif"/>
    <property type="match status" value="1"/>
</dbReference>
<accession>A0A6G1F2D6</accession>
<feature type="region of interest" description="Disordered" evidence="1">
    <location>
        <begin position="22"/>
        <end position="48"/>
    </location>
</feature>
<reference evidence="2 3" key="1">
    <citation type="submission" date="2019-11" db="EMBL/GenBank/DDBJ databases">
        <title>Whole genome sequence of Oryza granulata.</title>
        <authorList>
            <person name="Li W."/>
        </authorList>
    </citation>
    <scope>NUCLEOTIDE SEQUENCE [LARGE SCALE GENOMIC DNA]</scope>
    <source>
        <strain evidence="3">cv. Menghai</strain>
        <tissue evidence="2">Leaf</tissue>
    </source>
</reference>
<name>A0A6G1F2D6_9ORYZ</name>
<feature type="region of interest" description="Disordered" evidence="1">
    <location>
        <begin position="86"/>
        <end position="154"/>
    </location>
</feature>
<protein>
    <submittedName>
        <fullName evidence="2">Uncharacterized protein</fullName>
    </submittedName>
</protein>